<feature type="region of interest" description="Disordered" evidence="1">
    <location>
        <begin position="662"/>
        <end position="702"/>
    </location>
</feature>
<feature type="signal peptide" evidence="2">
    <location>
        <begin position="1"/>
        <end position="21"/>
    </location>
</feature>
<dbReference type="GeneID" id="111111057"/>
<feature type="compositionally biased region" description="Basic residues" evidence="1">
    <location>
        <begin position="663"/>
        <end position="672"/>
    </location>
</feature>
<reference evidence="4" key="1">
    <citation type="submission" date="2025-08" db="UniProtKB">
        <authorList>
            <consortium name="RefSeq"/>
        </authorList>
    </citation>
    <scope>IDENTIFICATION</scope>
    <source>
        <tissue evidence="4">Whole sample</tissue>
    </source>
</reference>
<gene>
    <name evidence="4" type="primary">LOC111111057</name>
</gene>
<protein>
    <submittedName>
        <fullName evidence="4">Uncharacterized protein LOC111111057 isoform X1</fullName>
    </submittedName>
</protein>
<feature type="region of interest" description="Disordered" evidence="1">
    <location>
        <begin position="891"/>
        <end position="919"/>
    </location>
</feature>
<dbReference type="Proteomes" id="UP000694844">
    <property type="component" value="Chromosome 9"/>
</dbReference>
<sequence length="991" mass="98567">MDARKGFFVLLALSVTSLVSGYANYRRMRPVSKTVYRRYLDKYRTYRNPFSGFNPNRRPFVRSLGQYFGGDFQLQRSLPRFKPGFQKGDTFFNKGSRGVMIRPIPIFKLPPPLRSFKTPSYRPNPTRCPKFETLVCSLAPYNIKSSKCFSLCRNGKPCYKPCSCTCVPFIKGNSKGSKLLPLGKKSTIPFCKKTQILRCKAQKYSAASDGLCARACADGVCPVSCNCQCIIDRAFFGGGGGGFRNNGGGVGGARGFQGGFRGGQEGGFRGGDGGGRGGVGGGRFVGGGGSGFGGNGFDSGARFGGDGGIGGRFGGGGGSGFGGNGFDGGARFGGGGGIGGRFGGGGGGFGGNGFDNGAGFDGIELRGGGGFAGDVGFGRNVGFGGGGDGFNIGQGDNGFNGQGSLGGIGIDNGIDFGNGIGFDNGIGIGDGIGGGAGLGGGITGVGEGLGIEGGGFGLGLGAGSGLDFGGGLDAGVFDGGVDLGMGISNDVAITDRDFRSFPNNGPGQLVPGQLVPGQLLPGQLVPGQLVGLGSDQEIPIDFSKLQAIERLDFPLDGSQRIPEMLEPELSLMDNLPEMNGPALIDPGLGVGSSGQFFGVGSPEIGAVGVDSNALQELGGLVGGPFDPILDIGAGRARPSKNRKSKTPKKVTETVDIKVDVIKKGGKASKKPGKGNDKGLGPDMEPGFSRGGIPSGAAPSGGGLLPGDIVDPSAFLGGSNGGGQGNGGMLDGGFLDAGAGGFGMNQGGLPPIGILFDGQQPGGPMSGAGSGGVPREFGGGPRGNADFRGGPQDALGIDAMAGIPPSIDLQGGHFEPEMFPGNGNQGSGGKSGIIGFDGFGGAGHSGGLALDALPLDAGFQHGGSQAFENNALIDPMIQASNGFNEQMTFVDPTQPNGGPPGGELPMDPGSQQGGISGPGGNINLDLASLLPADVLGGLDLNGGSNANSGVKNRNFGGPGEPGHSGGVIGIADLSAGGAARDIGGASMGKGVL</sequence>
<dbReference type="AlphaFoldDB" id="A0A8B8BKN4"/>
<evidence type="ECO:0000313" key="4">
    <source>
        <dbReference type="RefSeq" id="XP_022303511.1"/>
    </source>
</evidence>
<keyword evidence="3" id="KW-1185">Reference proteome</keyword>
<organism evidence="3 4">
    <name type="scientific">Crassostrea virginica</name>
    <name type="common">Eastern oyster</name>
    <dbReference type="NCBI Taxonomy" id="6565"/>
    <lineage>
        <taxon>Eukaryota</taxon>
        <taxon>Metazoa</taxon>
        <taxon>Spiralia</taxon>
        <taxon>Lophotrochozoa</taxon>
        <taxon>Mollusca</taxon>
        <taxon>Bivalvia</taxon>
        <taxon>Autobranchia</taxon>
        <taxon>Pteriomorphia</taxon>
        <taxon>Ostreida</taxon>
        <taxon>Ostreoidea</taxon>
        <taxon>Ostreidae</taxon>
        <taxon>Crassostrea</taxon>
    </lineage>
</organism>
<dbReference type="OrthoDB" id="6133038at2759"/>
<dbReference type="RefSeq" id="XP_022303511.1">
    <property type="nucleotide sequence ID" value="XM_022447803.1"/>
</dbReference>
<evidence type="ECO:0000313" key="3">
    <source>
        <dbReference type="Proteomes" id="UP000694844"/>
    </source>
</evidence>
<proteinExistence type="predicted"/>
<evidence type="ECO:0000256" key="1">
    <source>
        <dbReference type="SAM" id="MobiDB-lite"/>
    </source>
</evidence>
<feature type="chain" id="PRO_5034263925" evidence="2">
    <location>
        <begin position="22"/>
        <end position="991"/>
    </location>
</feature>
<name>A0A8B8BKN4_CRAVI</name>
<keyword evidence="2" id="KW-0732">Signal</keyword>
<feature type="compositionally biased region" description="Gly residues" evidence="1">
    <location>
        <begin position="688"/>
        <end position="702"/>
    </location>
</feature>
<evidence type="ECO:0000256" key="2">
    <source>
        <dbReference type="SAM" id="SignalP"/>
    </source>
</evidence>
<feature type="compositionally biased region" description="Gly residues" evidence="1">
    <location>
        <begin position="910"/>
        <end position="919"/>
    </location>
</feature>
<accession>A0A8B8BKN4</accession>
<dbReference type="KEGG" id="cvn:111111057"/>